<dbReference type="PANTHER" id="PTHR43329">
    <property type="entry name" value="EPOXIDE HYDROLASE"/>
    <property type="match status" value="1"/>
</dbReference>
<gene>
    <name evidence="2" type="ORF">HQ603_13395</name>
</gene>
<evidence type="ECO:0000259" key="1">
    <source>
        <dbReference type="Pfam" id="PF00561"/>
    </source>
</evidence>
<name>A0ABS7P5X1_9NOCA</name>
<dbReference type="Proteomes" id="UP000825228">
    <property type="component" value="Unassembled WGS sequence"/>
</dbReference>
<dbReference type="Pfam" id="PF00561">
    <property type="entry name" value="Abhydrolase_1"/>
    <property type="match status" value="1"/>
</dbReference>
<evidence type="ECO:0000313" key="2">
    <source>
        <dbReference type="EMBL" id="MBY6367750.1"/>
    </source>
</evidence>
<dbReference type="InterPro" id="IPR000073">
    <property type="entry name" value="AB_hydrolase_1"/>
</dbReference>
<dbReference type="SUPFAM" id="SSF53474">
    <property type="entry name" value="alpha/beta-Hydrolases"/>
    <property type="match status" value="1"/>
</dbReference>
<keyword evidence="3" id="KW-1185">Reference proteome</keyword>
<dbReference type="InterPro" id="IPR029058">
    <property type="entry name" value="AB_hydrolase_fold"/>
</dbReference>
<feature type="domain" description="AB hydrolase-1" evidence="1">
    <location>
        <begin position="36"/>
        <end position="276"/>
    </location>
</feature>
<organism evidence="2 3">
    <name type="scientific">Rhodococcoides corynebacterioides</name>
    <dbReference type="NCBI Taxonomy" id="53972"/>
    <lineage>
        <taxon>Bacteria</taxon>
        <taxon>Bacillati</taxon>
        <taxon>Actinomycetota</taxon>
        <taxon>Actinomycetes</taxon>
        <taxon>Mycobacteriales</taxon>
        <taxon>Nocardiaceae</taxon>
        <taxon>Rhodococcoides</taxon>
    </lineage>
</organism>
<dbReference type="EMBL" id="JABUBU010000013">
    <property type="protein sequence ID" value="MBY6367750.1"/>
    <property type="molecule type" value="Genomic_DNA"/>
</dbReference>
<evidence type="ECO:0000313" key="3">
    <source>
        <dbReference type="Proteomes" id="UP000825228"/>
    </source>
</evidence>
<protein>
    <submittedName>
        <fullName evidence="2">Alpha/beta fold hydrolase</fullName>
    </submittedName>
</protein>
<dbReference type="Gene3D" id="3.40.50.1820">
    <property type="entry name" value="alpha/beta hydrolase"/>
    <property type="match status" value="1"/>
</dbReference>
<dbReference type="RefSeq" id="WP_222685014.1">
    <property type="nucleotide sequence ID" value="NZ_JABUBT010000021.1"/>
</dbReference>
<reference evidence="2 3" key="1">
    <citation type="submission" date="2020-06" db="EMBL/GenBank/DDBJ databases">
        <title>Taxonomy, biology and ecology of Rhodococcus bacteria occurring in California pistachio and other woody hosts as revealed by genome sequence analyses.</title>
        <authorList>
            <person name="Gai Y."/>
            <person name="Riely B."/>
        </authorList>
    </citation>
    <scope>NUCLEOTIDE SEQUENCE [LARGE SCALE GENOMIC DNA]</scope>
    <source>
        <strain evidence="2 3">BP-281</strain>
    </source>
</reference>
<comment type="caution">
    <text evidence="2">The sequence shown here is derived from an EMBL/GenBank/DDBJ whole genome shotgun (WGS) entry which is preliminary data.</text>
</comment>
<dbReference type="GO" id="GO:0016787">
    <property type="term" value="F:hydrolase activity"/>
    <property type="evidence" value="ECO:0007669"/>
    <property type="project" value="UniProtKB-KW"/>
</dbReference>
<sequence length="287" mass="32297">MTTHQEPPRPHTQWTVRSTGATVAVVEYGRRDADTSVVLVHGYPDDHRMYEPLIAAIGDRARVIAYDTRGGGDTVVDTPDRTSSYAIERLAEDFWAVVDSIPDRDGPVHVFAHDWGSVQMWEPLRDSRARGDVASYTSVSGPSLDHLREVSRRRGLRPWQWPSLLGQLGRSWYVWGFHVPVLGKYVPTAFVNAGPNDPAPAATPENMARGVELYRANIVRRMISGPAPRCAVPTTIVVPRRDRFLSPHLVQDVERWAPDLRIVEVDAKHWWPWTHPRDAAELLLGQA</sequence>
<keyword evidence="2" id="KW-0378">Hydrolase</keyword>
<proteinExistence type="predicted"/>
<accession>A0ABS7P5X1</accession>